<keyword evidence="9" id="KW-0975">Bacterial flagellum</keyword>
<dbReference type="InterPro" id="IPR001543">
    <property type="entry name" value="FliN-like_C"/>
</dbReference>
<name>A0A844FG98_9FIRM</name>
<keyword evidence="5" id="KW-1003">Cell membrane</keyword>
<evidence type="ECO:0000256" key="7">
    <source>
        <dbReference type="ARBA" id="ARBA00022779"/>
    </source>
</evidence>
<evidence type="ECO:0000313" key="12">
    <source>
        <dbReference type="EMBL" id="MSS42996.1"/>
    </source>
</evidence>
<dbReference type="Pfam" id="PF02154">
    <property type="entry name" value="FliM"/>
    <property type="match status" value="1"/>
</dbReference>
<dbReference type="GO" id="GO:0003774">
    <property type="term" value="F:cytoskeletal motor activity"/>
    <property type="evidence" value="ECO:0007669"/>
    <property type="project" value="InterPro"/>
</dbReference>
<dbReference type="Gene3D" id="2.30.330.10">
    <property type="entry name" value="SpoA-like"/>
    <property type="match status" value="1"/>
</dbReference>
<dbReference type="PANTHER" id="PTHR30034">
    <property type="entry name" value="FLAGELLAR MOTOR SWITCH PROTEIN FLIM"/>
    <property type="match status" value="1"/>
</dbReference>
<reference evidence="12 13" key="1">
    <citation type="submission" date="2019-08" db="EMBL/GenBank/DDBJ databases">
        <title>In-depth cultivation of the pig gut microbiome towards novel bacterial diversity and tailored functional studies.</title>
        <authorList>
            <person name="Wylensek D."/>
            <person name="Hitch T.C.A."/>
            <person name="Clavel T."/>
        </authorList>
    </citation>
    <scope>NUCLEOTIDE SEQUENCE [LARGE SCALE GENOMIC DNA]</scope>
    <source>
        <strain evidence="12 13">Med78-601-WT-4W-RMD-3</strain>
    </source>
</reference>
<dbReference type="Pfam" id="PF01052">
    <property type="entry name" value="FliMN_C"/>
    <property type="match status" value="1"/>
</dbReference>
<keyword evidence="8" id="KW-0472">Membrane</keyword>
<dbReference type="InterPro" id="IPR001689">
    <property type="entry name" value="Flag_FliM"/>
</dbReference>
<keyword evidence="12" id="KW-0282">Flagellum</keyword>
<comment type="subcellular location">
    <subcellularLocation>
        <location evidence="1">Bacterial flagellum basal body</location>
    </subcellularLocation>
    <subcellularLocation>
        <location evidence="2">Cell membrane</location>
        <topology evidence="2">Peripheral membrane protein</topology>
    </subcellularLocation>
</comment>
<comment type="similarity">
    <text evidence="3">Belongs to the FliM family.</text>
</comment>
<dbReference type="GO" id="GO:0005886">
    <property type="term" value="C:plasma membrane"/>
    <property type="evidence" value="ECO:0007669"/>
    <property type="project" value="UniProtKB-SubCell"/>
</dbReference>
<dbReference type="InterPro" id="IPR028976">
    <property type="entry name" value="CheC-like_sf"/>
</dbReference>
<dbReference type="PANTHER" id="PTHR30034:SF6">
    <property type="entry name" value="YOP PROTEINS TRANSLOCATION PROTEIN Q"/>
    <property type="match status" value="1"/>
</dbReference>
<dbReference type="AlphaFoldDB" id="A0A844FG98"/>
<dbReference type="SUPFAM" id="SSF103039">
    <property type="entry name" value="CheC-like"/>
    <property type="match status" value="1"/>
</dbReference>
<evidence type="ECO:0000256" key="5">
    <source>
        <dbReference type="ARBA" id="ARBA00022475"/>
    </source>
</evidence>
<dbReference type="PIRSF" id="PIRSF002888">
    <property type="entry name" value="FliM"/>
    <property type="match status" value="1"/>
</dbReference>
<evidence type="ECO:0000256" key="8">
    <source>
        <dbReference type="ARBA" id="ARBA00023136"/>
    </source>
</evidence>
<feature type="domain" description="Flagellar motor switch protein FliN-like C-terminal" evidence="11">
    <location>
        <begin position="253"/>
        <end position="322"/>
    </location>
</feature>
<dbReference type="InterPro" id="IPR036429">
    <property type="entry name" value="SpoA-like_sf"/>
</dbReference>
<dbReference type="Gene3D" id="3.40.1550.10">
    <property type="entry name" value="CheC-like"/>
    <property type="match status" value="1"/>
</dbReference>
<sequence length="330" mass="37134">MAEVLSQSEIDALLQAVNSGEVDVEEIQEEEISNKVKKYDFRNPQKIAKDQLRTLEIIHENFARLLQTFLSGYLRAPVKISILTVDQYAYSEFSNAISNPAFLSIINFEPLNGQVLIDISTNTVFTIIDRLLGGDGEETDEIRGFTEIEISLLQKMMIKIMDLIKEAWENVIELKPSLEKIEVNSQFAQIVPPNETVALITLNISIGSVEGMFNVCIPYIVLEPILDKLSTKFWFSNAKKDISEEDMKIMRKRILQTLVPIRAELGSSTINVKDILNLQSGDVIRLDDNDNLIKMKIGSKVKFLGTPGVSNNKMAVKIVKVVKDGENNNE</sequence>
<protein>
    <recommendedName>
        <fullName evidence="4 10">Flagellar motor switch protein FliM</fullName>
    </recommendedName>
</protein>
<evidence type="ECO:0000256" key="6">
    <source>
        <dbReference type="ARBA" id="ARBA00022500"/>
    </source>
</evidence>
<dbReference type="NCBIfam" id="TIGR01397">
    <property type="entry name" value="fliM_switch"/>
    <property type="match status" value="1"/>
</dbReference>
<dbReference type="OrthoDB" id="9806941at2"/>
<dbReference type="EMBL" id="VULR01000004">
    <property type="protein sequence ID" value="MSS42996.1"/>
    <property type="molecule type" value="Genomic_DNA"/>
</dbReference>
<accession>A0A844FG98</accession>
<evidence type="ECO:0000256" key="10">
    <source>
        <dbReference type="NCBIfam" id="TIGR01397"/>
    </source>
</evidence>
<dbReference type="GO" id="GO:0009425">
    <property type="term" value="C:bacterial-type flagellum basal body"/>
    <property type="evidence" value="ECO:0007669"/>
    <property type="project" value="UniProtKB-SubCell"/>
</dbReference>
<keyword evidence="6" id="KW-0145">Chemotaxis</keyword>
<comment type="caution">
    <text evidence="12">The sequence shown here is derived from an EMBL/GenBank/DDBJ whole genome shotgun (WGS) entry which is preliminary data.</text>
</comment>
<dbReference type="Proteomes" id="UP000462760">
    <property type="component" value="Unassembled WGS sequence"/>
</dbReference>
<organism evidence="12 13">
    <name type="scientific">Anaerosalibacter bizertensis</name>
    <dbReference type="NCBI Taxonomy" id="932217"/>
    <lineage>
        <taxon>Bacteria</taxon>
        <taxon>Bacillati</taxon>
        <taxon>Bacillota</taxon>
        <taxon>Tissierellia</taxon>
        <taxon>Tissierellales</taxon>
        <taxon>Sporanaerobacteraceae</taxon>
        <taxon>Anaerosalibacter</taxon>
    </lineage>
</organism>
<dbReference type="GO" id="GO:0050918">
    <property type="term" value="P:positive chemotaxis"/>
    <property type="evidence" value="ECO:0007669"/>
    <property type="project" value="TreeGrafter"/>
</dbReference>
<gene>
    <name evidence="12" type="primary">fliM</name>
    <name evidence="12" type="ORF">FYJ27_04510</name>
</gene>
<dbReference type="SUPFAM" id="SSF101801">
    <property type="entry name" value="Surface presentation of antigens (SPOA)"/>
    <property type="match status" value="1"/>
</dbReference>
<evidence type="ECO:0000259" key="11">
    <source>
        <dbReference type="Pfam" id="PF01052"/>
    </source>
</evidence>
<proteinExistence type="inferred from homology"/>
<dbReference type="PRINTS" id="PR00955">
    <property type="entry name" value="FLGMOTORFLIM"/>
</dbReference>
<keyword evidence="12" id="KW-0969">Cilium</keyword>
<dbReference type="CDD" id="cd17908">
    <property type="entry name" value="FliM"/>
    <property type="match status" value="1"/>
</dbReference>
<keyword evidence="7" id="KW-0283">Flagellar rotation</keyword>
<evidence type="ECO:0000256" key="9">
    <source>
        <dbReference type="ARBA" id="ARBA00023143"/>
    </source>
</evidence>
<evidence type="ECO:0000256" key="4">
    <source>
        <dbReference type="ARBA" id="ARBA00021898"/>
    </source>
</evidence>
<dbReference type="GO" id="GO:0071978">
    <property type="term" value="P:bacterial-type flagellum-dependent swarming motility"/>
    <property type="evidence" value="ECO:0007669"/>
    <property type="project" value="TreeGrafter"/>
</dbReference>
<keyword evidence="12" id="KW-0966">Cell projection</keyword>
<evidence type="ECO:0000313" key="13">
    <source>
        <dbReference type="Proteomes" id="UP000462760"/>
    </source>
</evidence>
<evidence type="ECO:0000256" key="2">
    <source>
        <dbReference type="ARBA" id="ARBA00004202"/>
    </source>
</evidence>
<evidence type="ECO:0000256" key="1">
    <source>
        <dbReference type="ARBA" id="ARBA00004117"/>
    </source>
</evidence>
<evidence type="ECO:0000256" key="3">
    <source>
        <dbReference type="ARBA" id="ARBA00011049"/>
    </source>
</evidence>